<sequence>MCLVTAPAGRRYEWLNHETWMSLERQRREIQSSLMPDGGGATTASAASREAGTHVALIDGFVDARCDLIVTIGAEMGEATTASARRHPDVDFIGIDQHHDEELPNLAGLVFPEDRAGFLVGVLAASATVTETVAVVLDSGTEPSSVAYGTGFVRGVAHVDPDVEVLSIVHTGGGGEPDASWGATAAREALDGGADVVFGPGSGSGRGVLVEVAGTGYDGRNGALCIGAEVDDFLQVITARRCLLTSVLKLPNEFHDMYWVPGRPAMIKQFEDALDLPAEYESGRSYSTLALINREFLLGGTPSGGHVGPVGLGFFNRWGAHKTGVPNRTFSPSDDLKSMLADLIGALWTGKVPAA</sequence>
<keyword evidence="3" id="KW-1003">Cell membrane</keyword>
<dbReference type="CDD" id="cd06354">
    <property type="entry name" value="PBP1_PrnA-like"/>
    <property type="match status" value="1"/>
</dbReference>
<dbReference type="InterPro" id="IPR050957">
    <property type="entry name" value="BMP_lipoprotein"/>
</dbReference>
<dbReference type="PANTHER" id="PTHR34296">
    <property type="entry name" value="TRANSCRIPTIONAL ACTIVATOR PROTEIN MED"/>
    <property type="match status" value="1"/>
</dbReference>
<dbReference type="GO" id="GO:0005886">
    <property type="term" value="C:plasma membrane"/>
    <property type="evidence" value="ECO:0007669"/>
    <property type="project" value="UniProtKB-SubCell"/>
</dbReference>
<gene>
    <name evidence="8" type="ORF">METZ01_LOCUS167250</name>
</gene>
<name>A0A382BKN1_9ZZZZ</name>
<accession>A0A382BKN1</accession>
<dbReference type="EMBL" id="UINC01030275">
    <property type="protein sequence ID" value="SVB14396.1"/>
    <property type="molecule type" value="Genomic_DNA"/>
</dbReference>
<dbReference type="PANTHER" id="PTHR34296:SF2">
    <property type="entry name" value="ABC TRANSPORTER GUANOSINE-BINDING PROTEIN NUPN"/>
    <property type="match status" value="1"/>
</dbReference>
<keyword evidence="4" id="KW-0732">Signal</keyword>
<evidence type="ECO:0000313" key="8">
    <source>
        <dbReference type="EMBL" id="SVB14396.1"/>
    </source>
</evidence>
<evidence type="ECO:0000256" key="5">
    <source>
        <dbReference type="ARBA" id="ARBA00023136"/>
    </source>
</evidence>
<dbReference type="Gene3D" id="3.40.50.2300">
    <property type="match status" value="2"/>
</dbReference>
<evidence type="ECO:0000256" key="1">
    <source>
        <dbReference type="ARBA" id="ARBA00004193"/>
    </source>
</evidence>
<evidence type="ECO:0000256" key="6">
    <source>
        <dbReference type="ARBA" id="ARBA00023288"/>
    </source>
</evidence>
<evidence type="ECO:0000256" key="3">
    <source>
        <dbReference type="ARBA" id="ARBA00022475"/>
    </source>
</evidence>
<keyword evidence="6" id="KW-0449">Lipoprotein</keyword>
<dbReference type="SUPFAM" id="SSF53822">
    <property type="entry name" value="Periplasmic binding protein-like I"/>
    <property type="match status" value="1"/>
</dbReference>
<keyword evidence="5" id="KW-0472">Membrane</keyword>
<comment type="subcellular location">
    <subcellularLocation>
        <location evidence="1">Cell membrane</location>
        <topology evidence="1">Lipid-anchor</topology>
    </subcellularLocation>
</comment>
<dbReference type="InterPro" id="IPR028082">
    <property type="entry name" value="Peripla_BP_I"/>
</dbReference>
<protein>
    <recommendedName>
        <fullName evidence="7">ABC transporter substrate-binding protein PnrA-like domain-containing protein</fullName>
    </recommendedName>
</protein>
<proteinExistence type="inferred from homology"/>
<organism evidence="8">
    <name type="scientific">marine metagenome</name>
    <dbReference type="NCBI Taxonomy" id="408172"/>
    <lineage>
        <taxon>unclassified sequences</taxon>
        <taxon>metagenomes</taxon>
        <taxon>ecological metagenomes</taxon>
    </lineage>
</organism>
<evidence type="ECO:0000256" key="2">
    <source>
        <dbReference type="ARBA" id="ARBA00008610"/>
    </source>
</evidence>
<dbReference type="InterPro" id="IPR003760">
    <property type="entry name" value="PnrA-like"/>
</dbReference>
<evidence type="ECO:0000256" key="4">
    <source>
        <dbReference type="ARBA" id="ARBA00022729"/>
    </source>
</evidence>
<comment type="similarity">
    <text evidence="2">Belongs to the BMP lipoprotein family.</text>
</comment>
<feature type="domain" description="ABC transporter substrate-binding protein PnrA-like" evidence="7">
    <location>
        <begin position="49"/>
        <end position="236"/>
    </location>
</feature>
<evidence type="ECO:0000259" key="7">
    <source>
        <dbReference type="Pfam" id="PF02608"/>
    </source>
</evidence>
<dbReference type="Pfam" id="PF02608">
    <property type="entry name" value="Bmp"/>
    <property type="match status" value="1"/>
</dbReference>
<dbReference type="AlphaFoldDB" id="A0A382BKN1"/>
<reference evidence="8" key="1">
    <citation type="submission" date="2018-05" db="EMBL/GenBank/DDBJ databases">
        <authorList>
            <person name="Lanie J.A."/>
            <person name="Ng W.-L."/>
            <person name="Kazmierczak K.M."/>
            <person name="Andrzejewski T.M."/>
            <person name="Davidsen T.M."/>
            <person name="Wayne K.J."/>
            <person name="Tettelin H."/>
            <person name="Glass J.I."/>
            <person name="Rusch D."/>
            <person name="Podicherti R."/>
            <person name="Tsui H.-C.T."/>
            <person name="Winkler M.E."/>
        </authorList>
    </citation>
    <scope>NUCLEOTIDE SEQUENCE</scope>
</reference>